<dbReference type="Gene3D" id="3.40.50.150">
    <property type="entry name" value="Vaccinia Virus protein VP39"/>
    <property type="match status" value="1"/>
</dbReference>
<sequence>MIKEKTKIETEQEAFWKGSFGDSYIERNDSKELFGNKIAFYAEIVKKMDTEVKTCIEFGSNIGLNLMAISALLPNCELSAVEINKKAIEILKSNSKIISYEKSILDFKPDYQRNLVITHGVMIHLNPDRIREVYQTLFETSNKFILISEYYNPVPVEIEYRGFQNKLFKRDFAGDMLDLFPDLKLVDYGFVYHRDKQFPLDDLTWFLLKK</sequence>
<protein>
    <submittedName>
        <fullName evidence="1">Pseudaminic acid biosynthesis-associated methylase</fullName>
    </submittedName>
</protein>
<dbReference type="GO" id="GO:0032259">
    <property type="term" value="P:methylation"/>
    <property type="evidence" value="ECO:0007669"/>
    <property type="project" value="UniProtKB-KW"/>
</dbReference>
<dbReference type="InterPro" id="IPR020027">
    <property type="entry name" value="Pseudamin_synth-assoc_MeTrfase"/>
</dbReference>
<proteinExistence type="predicted"/>
<reference evidence="1 2" key="1">
    <citation type="journal article" date="2020" name="mSystems">
        <title>Defining Genomic and Predicted Metabolic Features of the Acetobacterium Genus.</title>
        <authorList>
            <person name="Ross D.E."/>
            <person name="Marshall C.W."/>
            <person name="Gulliver D."/>
            <person name="May H.D."/>
            <person name="Norman R.S."/>
        </authorList>
    </citation>
    <scope>NUCLEOTIDE SEQUENCE [LARGE SCALE GENOMIC DNA]</scope>
    <source>
        <strain evidence="1 2">DSM 4132</strain>
    </source>
</reference>
<keyword evidence="1" id="KW-0489">Methyltransferase</keyword>
<dbReference type="SUPFAM" id="SSF53335">
    <property type="entry name" value="S-adenosyl-L-methionine-dependent methyltransferases"/>
    <property type="match status" value="1"/>
</dbReference>
<dbReference type="GO" id="GO:0008168">
    <property type="term" value="F:methyltransferase activity"/>
    <property type="evidence" value="ECO:0007669"/>
    <property type="project" value="UniProtKB-KW"/>
</dbReference>
<dbReference type="Proteomes" id="UP000622405">
    <property type="component" value="Unassembled WGS sequence"/>
</dbReference>
<keyword evidence="1" id="KW-0808">Transferase</keyword>
<gene>
    <name evidence="1" type="ORF">GH811_05490</name>
</gene>
<evidence type="ECO:0000313" key="2">
    <source>
        <dbReference type="Proteomes" id="UP000622405"/>
    </source>
</evidence>
<comment type="caution">
    <text evidence="1">The sequence shown here is derived from an EMBL/GenBank/DDBJ whole genome shotgun (WGS) entry which is preliminary data.</text>
</comment>
<name>A0ABR6YV44_9FIRM</name>
<dbReference type="InterPro" id="IPR029063">
    <property type="entry name" value="SAM-dependent_MTases_sf"/>
</dbReference>
<evidence type="ECO:0000313" key="1">
    <source>
        <dbReference type="EMBL" id="MBC3899066.1"/>
    </source>
</evidence>
<keyword evidence="2" id="KW-1185">Reference proteome</keyword>
<dbReference type="NCBIfam" id="TIGR03587">
    <property type="entry name" value="Pse_Me-ase"/>
    <property type="match status" value="1"/>
</dbReference>
<organism evidence="1 2">
    <name type="scientific">Acetobacterium malicum</name>
    <dbReference type="NCBI Taxonomy" id="52692"/>
    <lineage>
        <taxon>Bacteria</taxon>
        <taxon>Bacillati</taxon>
        <taxon>Bacillota</taxon>
        <taxon>Clostridia</taxon>
        <taxon>Eubacteriales</taxon>
        <taxon>Eubacteriaceae</taxon>
        <taxon>Acetobacterium</taxon>
    </lineage>
</organism>
<dbReference type="EMBL" id="WJBE01000004">
    <property type="protein sequence ID" value="MBC3899066.1"/>
    <property type="molecule type" value="Genomic_DNA"/>
</dbReference>
<dbReference type="RefSeq" id="WP_186893636.1">
    <property type="nucleotide sequence ID" value="NZ_WJBE01000004.1"/>
</dbReference>
<accession>A0ABR6YV44</accession>